<accession>G5IMS3</accession>
<comment type="caution">
    <text evidence="4">The sequence shown here is derived from an EMBL/GenBank/DDBJ whole genome shotgun (WGS) entry which is preliminary data.</text>
</comment>
<evidence type="ECO:0000313" key="5">
    <source>
        <dbReference type="Proteomes" id="UP000005384"/>
    </source>
</evidence>
<dbReference type="EMBL" id="ADLN01000122">
    <property type="protein sequence ID" value="EHI57206.1"/>
    <property type="molecule type" value="Genomic_DNA"/>
</dbReference>
<dbReference type="PATRIC" id="fig|742737.3.peg.4789"/>
<gene>
    <name evidence="4" type="ORF">HMPREF9473_04801</name>
</gene>
<dbReference type="GO" id="GO:0004125">
    <property type="term" value="F:L-seryl-tRNA(Sec) selenium transferase activity"/>
    <property type="evidence" value="ECO:0007669"/>
    <property type="project" value="TreeGrafter"/>
</dbReference>
<dbReference type="InterPro" id="IPR015421">
    <property type="entry name" value="PyrdxlP-dep_Trfase_major"/>
</dbReference>
<dbReference type="InterPro" id="IPR015424">
    <property type="entry name" value="PyrdxlP-dep_Trfase"/>
</dbReference>
<evidence type="ECO:0000259" key="3">
    <source>
        <dbReference type="Pfam" id="PF00266"/>
    </source>
</evidence>
<proteinExistence type="predicted"/>
<dbReference type="PANTHER" id="PTHR32328:SF0">
    <property type="entry name" value="L-SERYL-TRNA(SEC) SELENIUM TRANSFERASE"/>
    <property type="match status" value="1"/>
</dbReference>
<evidence type="ECO:0000256" key="1">
    <source>
        <dbReference type="ARBA" id="ARBA00001933"/>
    </source>
</evidence>
<evidence type="ECO:0000313" key="4">
    <source>
        <dbReference type="EMBL" id="EHI57206.1"/>
    </source>
</evidence>
<keyword evidence="2" id="KW-0663">Pyridoxal phosphate</keyword>
<keyword evidence="5" id="KW-1185">Reference proteome</keyword>
<dbReference type="OrthoDB" id="9787096at2"/>
<protein>
    <recommendedName>
        <fullName evidence="3">Aminotransferase class V domain-containing protein</fullName>
    </recommendedName>
</protein>
<dbReference type="PANTHER" id="PTHR32328">
    <property type="entry name" value="L-SERYL-TRNA(SEC) SELENIUM TRANSFERASE"/>
    <property type="match status" value="1"/>
</dbReference>
<organism evidence="4 5">
    <name type="scientific">Hungatella hathewayi WAL-18680</name>
    <dbReference type="NCBI Taxonomy" id="742737"/>
    <lineage>
        <taxon>Bacteria</taxon>
        <taxon>Bacillati</taxon>
        <taxon>Bacillota</taxon>
        <taxon>Clostridia</taxon>
        <taxon>Lachnospirales</taxon>
        <taxon>Lachnospiraceae</taxon>
        <taxon>Hungatella</taxon>
    </lineage>
</organism>
<dbReference type="Gene3D" id="3.40.640.10">
    <property type="entry name" value="Type I PLP-dependent aspartate aminotransferase-like (Major domain)"/>
    <property type="match status" value="1"/>
</dbReference>
<dbReference type="AlphaFoldDB" id="G5IMS3"/>
<reference evidence="4 5" key="1">
    <citation type="submission" date="2011-08" db="EMBL/GenBank/DDBJ databases">
        <title>The Genome Sequence of Clostridium hathewayi WAL-18680.</title>
        <authorList>
            <consortium name="The Broad Institute Genome Sequencing Platform"/>
            <person name="Earl A."/>
            <person name="Ward D."/>
            <person name="Feldgarden M."/>
            <person name="Gevers D."/>
            <person name="Finegold S.M."/>
            <person name="Summanen P.H."/>
            <person name="Molitoris D.R."/>
            <person name="Song M."/>
            <person name="Daigneault M."/>
            <person name="Allen-Vercoe E."/>
            <person name="Young S.K."/>
            <person name="Zeng Q."/>
            <person name="Gargeya S."/>
            <person name="Fitzgerald M."/>
            <person name="Haas B."/>
            <person name="Abouelleil A."/>
            <person name="Alvarado L."/>
            <person name="Arachchi H.M."/>
            <person name="Berlin A."/>
            <person name="Brown A."/>
            <person name="Chapman S.B."/>
            <person name="Chen Z."/>
            <person name="Dunbar C."/>
            <person name="Freedman E."/>
            <person name="Gearin G."/>
            <person name="Gellesch M."/>
            <person name="Goldberg J."/>
            <person name="Griggs A."/>
            <person name="Gujja S."/>
            <person name="Heiman D."/>
            <person name="Howarth C."/>
            <person name="Larson L."/>
            <person name="Lui A."/>
            <person name="MacDonald P.J.P."/>
            <person name="Montmayeur A."/>
            <person name="Murphy C."/>
            <person name="Neiman D."/>
            <person name="Pearson M."/>
            <person name="Priest M."/>
            <person name="Roberts A."/>
            <person name="Saif S."/>
            <person name="Shea T."/>
            <person name="Shenoy N."/>
            <person name="Sisk P."/>
            <person name="Stolte C."/>
            <person name="Sykes S."/>
            <person name="Wortman J."/>
            <person name="Nusbaum C."/>
            <person name="Birren B."/>
        </authorList>
    </citation>
    <scope>NUCLEOTIDE SEQUENCE [LARGE SCALE GENOMIC DNA]</scope>
    <source>
        <strain evidence="4 5">WAL-18680</strain>
    </source>
</reference>
<name>G5IMS3_9FIRM</name>
<dbReference type="HOGENOM" id="CLU_040896_1_1_9"/>
<evidence type="ECO:0000256" key="2">
    <source>
        <dbReference type="ARBA" id="ARBA00022898"/>
    </source>
</evidence>
<dbReference type="Pfam" id="PF00266">
    <property type="entry name" value="Aminotran_5"/>
    <property type="match status" value="1"/>
</dbReference>
<dbReference type="Proteomes" id="UP000005384">
    <property type="component" value="Unassembled WGS sequence"/>
</dbReference>
<comment type="cofactor">
    <cofactor evidence="1">
        <name>pyridoxal 5'-phosphate</name>
        <dbReference type="ChEBI" id="CHEBI:597326"/>
    </cofactor>
</comment>
<sequence length="372" mass="41318">MDYLEKYGIKSYINAHDTITLYGASRMAGNTKEAMNQISQCFVDIQDLQIRLGKHIAEVTHNEAAYLANGAAGAVQLCAAVCMADRSDYNYMHLPDTKGLKREFLVFSCQHNCYDKAIEAAGGSIRCIGDADETLAFDLEGNIDEKTAAVVYFPSAKYQWGSLSLEETVEIAHRKGVPVIVDAAAQLPPVENLWKFTKMGADMVVFSGGKTLCGPQTSGLIVGKESFISDCIRFGSPMHGICRGSKTSRESMIGLCVAIDNYMEMDHEAEKRLQDRRVERLVEAMEKLDGLEAFVVEEGPVGQTYRRAFGRMARMEDVRLVAEMMRERGIYIGTEVRYSAIYFSPLNLTDEECGTVIRCLNEVMGELGKRQV</sequence>
<dbReference type="InterPro" id="IPR000192">
    <property type="entry name" value="Aminotrans_V_dom"/>
</dbReference>
<dbReference type="SUPFAM" id="SSF53383">
    <property type="entry name" value="PLP-dependent transferases"/>
    <property type="match status" value="1"/>
</dbReference>
<feature type="domain" description="Aminotransferase class V" evidence="3">
    <location>
        <begin position="138"/>
        <end position="300"/>
    </location>
</feature>
<dbReference type="RefSeq" id="WP_006782789.1">
    <property type="nucleotide sequence ID" value="NZ_CP040506.1"/>
</dbReference>